<evidence type="ECO:0000256" key="2">
    <source>
        <dbReference type="ARBA" id="ARBA00022777"/>
    </source>
</evidence>
<name>B9XQ77_PEDPL</name>
<dbReference type="AlphaFoldDB" id="B9XQ77"/>
<accession>B9XQ77</accession>
<dbReference type="Gene3D" id="3.40.1190.20">
    <property type="match status" value="1"/>
</dbReference>
<evidence type="ECO:0000313" key="4">
    <source>
        <dbReference type="EMBL" id="EEF57995.1"/>
    </source>
</evidence>
<dbReference type="RefSeq" id="WP_007417963.1">
    <property type="nucleotide sequence ID" value="NZ_ABOX02000052.1"/>
</dbReference>
<evidence type="ECO:0000256" key="1">
    <source>
        <dbReference type="ARBA" id="ARBA00022679"/>
    </source>
</evidence>
<dbReference type="EMBL" id="ABOX02000052">
    <property type="protein sequence ID" value="EEF57995.1"/>
    <property type="molecule type" value="Genomic_DNA"/>
</dbReference>
<dbReference type="SUPFAM" id="SSF53613">
    <property type="entry name" value="Ribokinase-like"/>
    <property type="match status" value="1"/>
</dbReference>
<dbReference type="STRING" id="320771.Cflav_PD0960"/>
<feature type="domain" description="Carbohydrate kinase PfkB" evidence="3">
    <location>
        <begin position="26"/>
        <end position="277"/>
    </location>
</feature>
<keyword evidence="2" id="KW-0418">Kinase</keyword>
<comment type="caution">
    <text evidence="4">The sequence shown here is derived from an EMBL/GenBank/DDBJ whole genome shotgun (WGS) entry which is preliminary data.</text>
</comment>
<dbReference type="PROSITE" id="PS00584">
    <property type="entry name" value="PFKB_KINASES_2"/>
    <property type="match status" value="1"/>
</dbReference>
<dbReference type="InterPro" id="IPR011611">
    <property type="entry name" value="PfkB_dom"/>
</dbReference>
<dbReference type="Proteomes" id="UP000003688">
    <property type="component" value="Unassembled WGS sequence"/>
</dbReference>
<dbReference type="InterPro" id="IPR002173">
    <property type="entry name" value="Carboh/pur_kinase_PfkB_CS"/>
</dbReference>
<dbReference type="GO" id="GO:0016301">
    <property type="term" value="F:kinase activity"/>
    <property type="evidence" value="ECO:0007669"/>
    <property type="project" value="UniProtKB-KW"/>
</dbReference>
<sequence>MSVLIVGSTALDSIKTPKAENPRLLGGSASHAAVAASFFAPTKLVGVVGEDFPKKYIQLYKKHKIHLEGLQILPGKTFHWSGEYEVNMNNRRTLETELGVFETFNPRLPVAYQKSDFVLLANIAPSLQHHVLTQMKKPKFVVADTMDLWLNIALPDLLKLLKRVDGFVLNDSEARQLTQEDNIMAALKKIHKLGPKYVIIKKGEHGAILSTKAGLFVSPAYPLHRVVDPTGAGDSFVGGMMGYLSTAKGSVDNNIRRAMIYGSVVASFCCEGFGLNFTTKITRPAIEARVKELERLTRF</sequence>
<dbReference type="Pfam" id="PF00294">
    <property type="entry name" value="PfkB"/>
    <property type="match status" value="1"/>
</dbReference>
<keyword evidence="5" id="KW-1185">Reference proteome</keyword>
<reference evidence="4 5" key="1">
    <citation type="journal article" date="2011" name="J. Bacteriol.">
        <title>Genome sequence of 'Pedosphaera parvula' Ellin514, an aerobic Verrucomicrobial isolate from pasture soil.</title>
        <authorList>
            <person name="Kant R."/>
            <person name="van Passel M.W."/>
            <person name="Sangwan P."/>
            <person name="Palva A."/>
            <person name="Lucas S."/>
            <person name="Copeland A."/>
            <person name="Lapidus A."/>
            <person name="Glavina Del Rio T."/>
            <person name="Dalin E."/>
            <person name="Tice H."/>
            <person name="Bruce D."/>
            <person name="Goodwin L."/>
            <person name="Pitluck S."/>
            <person name="Chertkov O."/>
            <person name="Larimer F.W."/>
            <person name="Land M.L."/>
            <person name="Hauser L."/>
            <person name="Brettin T.S."/>
            <person name="Detter J.C."/>
            <person name="Han S."/>
            <person name="de Vos W.M."/>
            <person name="Janssen P.H."/>
            <person name="Smidt H."/>
        </authorList>
    </citation>
    <scope>NUCLEOTIDE SEQUENCE [LARGE SCALE GENOMIC DNA]</scope>
    <source>
        <strain evidence="4 5">Ellin514</strain>
    </source>
</reference>
<dbReference type="GO" id="GO:0005829">
    <property type="term" value="C:cytosol"/>
    <property type="evidence" value="ECO:0007669"/>
    <property type="project" value="TreeGrafter"/>
</dbReference>
<keyword evidence="1" id="KW-0808">Transferase</keyword>
<protein>
    <submittedName>
        <fullName evidence="4">PfkB domain protein</fullName>
    </submittedName>
</protein>
<dbReference type="InterPro" id="IPR029056">
    <property type="entry name" value="Ribokinase-like"/>
</dbReference>
<gene>
    <name evidence="4" type="ORF">Cflav_PD0960</name>
</gene>
<evidence type="ECO:0000313" key="5">
    <source>
        <dbReference type="Proteomes" id="UP000003688"/>
    </source>
</evidence>
<dbReference type="PANTHER" id="PTHR10584:SF166">
    <property type="entry name" value="RIBOKINASE"/>
    <property type="match status" value="1"/>
</dbReference>
<dbReference type="PANTHER" id="PTHR10584">
    <property type="entry name" value="SUGAR KINASE"/>
    <property type="match status" value="1"/>
</dbReference>
<proteinExistence type="predicted"/>
<dbReference type="OrthoDB" id="9813569at2"/>
<organism evidence="4 5">
    <name type="scientific">Pedosphaera parvula (strain Ellin514)</name>
    <dbReference type="NCBI Taxonomy" id="320771"/>
    <lineage>
        <taxon>Bacteria</taxon>
        <taxon>Pseudomonadati</taxon>
        <taxon>Verrucomicrobiota</taxon>
        <taxon>Pedosphaerae</taxon>
        <taxon>Pedosphaerales</taxon>
        <taxon>Pedosphaeraceae</taxon>
        <taxon>Pedosphaera</taxon>
    </lineage>
</organism>
<evidence type="ECO:0000259" key="3">
    <source>
        <dbReference type="Pfam" id="PF00294"/>
    </source>
</evidence>